<reference evidence="2" key="1">
    <citation type="journal article" date="2016" name="Front. Microbiol.">
        <title>Genome Sequence of the Piezophilic, Mesophilic Sulfate-Reducing Bacterium Desulfovibrio indicus J2T.</title>
        <authorList>
            <person name="Cao J."/>
            <person name="Maignien L."/>
            <person name="Shao Z."/>
            <person name="Alain K."/>
            <person name="Jebbar M."/>
        </authorList>
    </citation>
    <scope>NUCLEOTIDE SEQUENCE</scope>
    <source>
        <strain evidence="2">NBRC 103626</strain>
    </source>
</reference>
<gene>
    <name evidence="2" type="ORF">NBEOAGPD_0602</name>
</gene>
<sequence>MPLDPLAILVASSFTAGCVAIHALRRLADSVTLVLGVVAYGLATALCSLAAGRNGVFVLHDPIHAWGLVTVAHP</sequence>
<reference evidence="2" key="2">
    <citation type="submission" date="2021-08" db="EMBL/GenBank/DDBJ databases">
        <authorList>
            <person name="Tani A."/>
            <person name="Ola A."/>
            <person name="Ogura Y."/>
            <person name="Katsura K."/>
            <person name="Hayashi T."/>
        </authorList>
    </citation>
    <scope>NUCLEOTIDE SEQUENCE</scope>
    <source>
        <strain evidence="2">NBRC 103626</strain>
    </source>
</reference>
<dbReference type="RefSeq" id="WP_238301172.1">
    <property type="nucleotide sequence ID" value="NZ_BPQM01000012.1"/>
</dbReference>
<evidence type="ECO:0000313" key="3">
    <source>
        <dbReference type="Proteomes" id="UP001055108"/>
    </source>
</evidence>
<keyword evidence="1" id="KW-1133">Transmembrane helix</keyword>
<keyword evidence="1" id="KW-0812">Transmembrane</keyword>
<evidence type="ECO:0000313" key="2">
    <source>
        <dbReference type="EMBL" id="GJD77398.1"/>
    </source>
</evidence>
<feature type="transmembrane region" description="Helical" evidence="1">
    <location>
        <begin position="31"/>
        <end position="51"/>
    </location>
</feature>
<keyword evidence="3" id="KW-1185">Reference proteome</keyword>
<keyword evidence="1" id="KW-0472">Membrane</keyword>
<comment type="caution">
    <text evidence="2">The sequence shown here is derived from an EMBL/GenBank/DDBJ whole genome shotgun (WGS) entry which is preliminary data.</text>
</comment>
<dbReference type="AlphaFoldDB" id="A0AA37HLK5"/>
<evidence type="ECO:0000256" key="1">
    <source>
        <dbReference type="SAM" id="Phobius"/>
    </source>
</evidence>
<organism evidence="2 3">
    <name type="scientific">Methylobacterium gregans</name>
    <dbReference type="NCBI Taxonomy" id="374424"/>
    <lineage>
        <taxon>Bacteria</taxon>
        <taxon>Pseudomonadati</taxon>
        <taxon>Pseudomonadota</taxon>
        <taxon>Alphaproteobacteria</taxon>
        <taxon>Hyphomicrobiales</taxon>
        <taxon>Methylobacteriaceae</taxon>
        <taxon>Methylobacterium</taxon>
    </lineage>
</organism>
<accession>A0AA37HLK5</accession>
<dbReference type="Proteomes" id="UP001055108">
    <property type="component" value="Unassembled WGS sequence"/>
</dbReference>
<protein>
    <submittedName>
        <fullName evidence="2">Uncharacterized protein</fullName>
    </submittedName>
</protein>
<feature type="transmembrane region" description="Helical" evidence="1">
    <location>
        <begin position="6"/>
        <end position="24"/>
    </location>
</feature>
<dbReference type="EMBL" id="BPQM01000012">
    <property type="protein sequence ID" value="GJD77398.1"/>
    <property type="molecule type" value="Genomic_DNA"/>
</dbReference>
<proteinExistence type="predicted"/>
<name>A0AA37HLK5_9HYPH</name>